<gene>
    <name evidence="1" type="ordered locus">SRM_02172</name>
</gene>
<sequence length="68" mass="7865">MRDRHIYRSLSRRQGAACRNFGRRQGRHRLVHLLMLNVDAPTNDGALCDALVDTFVRLSNNLYRGDQP</sequence>
<dbReference type="KEGG" id="srm:SRM_02172"/>
<dbReference type="Proteomes" id="UP000000933">
    <property type="component" value="Chromosome"/>
</dbReference>
<evidence type="ECO:0000313" key="2">
    <source>
        <dbReference type="Proteomes" id="UP000000933"/>
    </source>
</evidence>
<accession>D5HAN8</accession>
<reference evidence="2" key="2">
    <citation type="submission" date="2010-04" db="EMBL/GenBank/DDBJ databases">
        <title>Genome sequence of Salinibacter ruber M8.</title>
        <authorList>
            <consortium name="Genoscope"/>
        </authorList>
    </citation>
    <scope>NUCLEOTIDE SEQUENCE [LARGE SCALE GENOMIC DNA]</scope>
    <source>
        <strain evidence="2">M8</strain>
    </source>
</reference>
<reference evidence="1 2" key="1">
    <citation type="journal article" date="2010" name="ISME J.">
        <title>Fine-scale evolution: genomic, phenotypic and ecological differentiation in two coexisting Salinibacter ruber strains.</title>
        <authorList>
            <person name="Pena A."/>
            <person name="Teeling H."/>
            <person name="Huerta-Cepas J."/>
            <person name="Santos F."/>
            <person name="Yarza P."/>
            <person name="Brito-Echeverria J."/>
            <person name="Lucio M."/>
            <person name="Schmitt-Kopplin P."/>
            <person name="Meseguer I."/>
            <person name="Schenowitz C."/>
            <person name="Dossat C."/>
            <person name="Barbe V."/>
            <person name="Dopazo J."/>
            <person name="Rossello-Mora R."/>
            <person name="Schuler M."/>
            <person name="Glockner F.O."/>
            <person name="Amann R."/>
            <person name="Gabaldon T."/>
            <person name="Anton J."/>
        </authorList>
    </citation>
    <scope>NUCLEOTIDE SEQUENCE [LARGE SCALE GENOMIC DNA]</scope>
    <source>
        <strain evidence="1 2">M8</strain>
    </source>
</reference>
<proteinExistence type="predicted"/>
<dbReference type="EMBL" id="FP565814">
    <property type="protein sequence ID" value="CBH25093.1"/>
    <property type="molecule type" value="Genomic_DNA"/>
</dbReference>
<dbReference type="HOGENOM" id="CLU_2791566_0_0_10"/>
<organism evidence="1 2">
    <name type="scientific">Salinibacter ruber (strain M8)</name>
    <dbReference type="NCBI Taxonomy" id="761659"/>
    <lineage>
        <taxon>Bacteria</taxon>
        <taxon>Pseudomonadati</taxon>
        <taxon>Rhodothermota</taxon>
        <taxon>Rhodothermia</taxon>
        <taxon>Rhodothermales</taxon>
        <taxon>Salinibacteraceae</taxon>
        <taxon>Salinibacter</taxon>
    </lineage>
</organism>
<protein>
    <submittedName>
        <fullName evidence="1">Uncharacterized protein</fullName>
    </submittedName>
</protein>
<evidence type="ECO:0000313" key="1">
    <source>
        <dbReference type="EMBL" id="CBH25093.1"/>
    </source>
</evidence>
<dbReference type="AlphaFoldDB" id="D5HAN8"/>
<name>D5HAN8_SALRM</name>